<feature type="transmembrane region" description="Helical" evidence="1">
    <location>
        <begin position="37"/>
        <end position="56"/>
    </location>
</feature>
<dbReference type="AlphaFoldDB" id="A0A2T0VY46"/>
<dbReference type="Proteomes" id="UP000238205">
    <property type="component" value="Unassembled WGS sequence"/>
</dbReference>
<protein>
    <submittedName>
        <fullName evidence="2">Uncharacterized protein</fullName>
    </submittedName>
</protein>
<keyword evidence="3" id="KW-1185">Reference proteome</keyword>
<dbReference type="EMBL" id="PVTO01000029">
    <property type="protein sequence ID" value="PRY77155.1"/>
    <property type="molecule type" value="Genomic_DNA"/>
</dbReference>
<feature type="transmembrane region" description="Helical" evidence="1">
    <location>
        <begin position="6"/>
        <end position="25"/>
    </location>
</feature>
<reference evidence="2 3" key="1">
    <citation type="submission" date="2018-03" db="EMBL/GenBank/DDBJ databases">
        <title>Genomic Encyclopedia of Archaeal and Bacterial Type Strains, Phase II (KMG-II): from individual species to whole genera.</title>
        <authorList>
            <person name="Goeker M."/>
        </authorList>
    </citation>
    <scope>NUCLEOTIDE SEQUENCE [LARGE SCALE GENOMIC DNA]</scope>
    <source>
        <strain evidence="2 3">DSM 13175</strain>
    </source>
</reference>
<name>A0A2T0VY46_9LACT</name>
<organism evidence="2 3">
    <name type="scientific">Alkalibacterium olivapovliticus</name>
    <dbReference type="NCBI Taxonomy" id="99907"/>
    <lineage>
        <taxon>Bacteria</taxon>
        <taxon>Bacillati</taxon>
        <taxon>Bacillota</taxon>
        <taxon>Bacilli</taxon>
        <taxon>Lactobacillales</taxon>
        <taxon>Carnobacteriaceae</taxon>
        <taxon>Alkalibacterium</taxon>
    </lineage>
</organism>
<keyword evidence="1" id="KW-1133">Transmembrane helix</keyword>
<feature type="transmembrane region" description="Helical" evidence="1">
    <location>
        <begin position="62"/>
        <end position="80"/>
    </location>
</feature>
<proteinExistence type="predicted"/>
<evidence type="ECO:0000313" key="3">
    <source>
        <dbReference type="Proteomes" id="UP000238205"/>
    </source>
</evidence>
<keyword evidence="1" id="KW-0472">Membrane</keyword>
<comment type="caution">
    <text evidence="2">The sequence shown here is derived from an EMBL/GenBank/DDBJ whole genome shotgun (WGS) entry which is preliminary data.</text>
</comment>
<evidence type="ECO:0000256" key="1">
    <source>
        <dbReference type="SAM" id="Phobius"/>
    </source>
</evidence>
<accession>A0A2T0VY46</accession>
<evidence type="ECO:0000313" key="2">
    <source>
        <dbReference type="EMBL" id="PRY77155.1"/>
    </source>
</evidence>
<sequence>MIFFALGGSILFLILASVFIYFVLATLVDKEVDAKKIMIIGVHISILGLYLGVAQIEVQAGFSLIVVLIGFILSLMSMSIDSR</sequence>
<keyword evidence="1" id="KW-0812">Transmembrane</keyword>
<dbReference type="RefSeq" id="WP_106195735.1">
    <property type="nucleotide sequence ID" value="NZ_PVTO01000029.1"/>
</dbReference>
<gene>
    <name evidence="2" type="ORF">CLV38_12926</name>
</gene>